<proteinExistence type="predicted"/>
<evidence type="ECO:0000313" key="2">
    <source>
        <dbReference type="Proteomes" id="UP001151760"/>
    </source>
</evidence>
<comment type="caution">
    <text evidence="1">The sequence shown here is derived from an EMBL/GenBank/DDBJ whole genome shotgun (WGS) entry which is preliminary data.</text>
</comment>
<reference evidence="1" key="1">
    <citation type="journal article" date="2022" name="Int. J. Mol. Sci.">
        <title>Draft Genome of Tanacetum Coccineum: Genomic Comparison of Closely Related Tanacetum-Family Plants.</title>
        <authorList>
            <person name="Yamashiro T."/>
            <person name="Shiraishi A."/>
            <person name="Nakayama K."/>
            <person name="Satake H."/>
        </authorList>
    </citation>
    <scope>NUCLEOTIDE SEQUENCE</scope>
</reference>
<dbReference type="EMBL" id="BQNB010009775">
    <property type="protein sequence ID" value="GJS68226.1"/>
    <property type="molecule type" value="Genomic_DNA"/>
</dbReference>
<reference evidence="1" key="2">
    <citation type="submission" date="2022-01" db="EMBL/GenBank/DDBJ databases">
        <authorList>
            <person name="Yamashiro T."/>
            <person name="Shiraishi A."/>
            <person name="Satake H."/>
            <person name="Nakayama K."/>
        </authorList>
    </citation>
    <scope>NUCLEOTIDE SEQUENCE</scope>
</reference>
<protein>
    <submittedName>
        <fullName evidence="1">Uncharacterized protein</fullName>
    </submittedName>
</protein>
<name>A0ABQ4XT33_9ASTR</name>
<accession>A0ABQ4XT33</accession>
<keyword evidence="2" id="KW-1185">Reference proteome</keyword>
<dbReference type="Proteomes" id="UP001151760">
    <property type="component" value="Unassembled WGS sequence"/>
</dbReference>
<sequence length="271" mass="30258">MAMSLMHQWHDTICGSVIGPRRSLFGAYGCILGVKREAGKIIRLVLQGAYGCILGSHVGSAVRLLCLELCGQSFPEAQFYHQLYCALIIVLLEFRIVIREELGFTAALAVLITGASQSRQHDTLVRLPIDIRLKIDLENQLVCQDANVIDRLDHDAGPFFFQVTPSSLWQVIHTQAGSNIMKNSSNKCECAITELIEFIRAHQPVSLVLILIDDSLRVFVCSVWCHFGDVISESLRLGDIKFLLVAFDSQLKVFHPHKNNNTSGEHPQSYI</sequence>
<evidence type="ECO:0000313" key="1">
    <source>
        <dbReference type="EMBL" id="GJS68226.1"/>
    </source>
</evidence>
<organism evidence="1 2">
    <name type="scientific">Tanacetum coccineum</name>
    <dbReference type="NCBI Taxonomy" id="301880"/>
    <lineage>
        <taxon>Eukaryota</taxon>
        <taxon>Viridiplantae</taxon>
        <taxon>Streptophyta</taxon>
        <taxon>Embryophyta</taxon>
        <taxon>Tracheophyta</taxon>
        <taxon>Spermatophyta</taxon>
        <taxon>Magnoliopsida</taxon>
        <taxon>eudicotyledons</taxon>
        <taxon>Gunneridae</taxon>
        <taxon>Pentapetalae</taxon>
        <taxon>asterids</taxon>
        <taxon>campanulids</taxon>
        <taxon>Asterales</taxon>
        <taxon>Asteraceae</taxon>
        <taxon>Asteroideae</taxon>
        <taxon>Anthemideae</taxon>
        <taxon>Anthemidinae</taxon>
        <taxon>Tanacetum</taxon>
    </lineage>
</organism>
<gene>
    <name evidence="1" type="ORF">Tco_0682791</name>
</gene>